<keyword evidence="1" id="KW-0812">Transmembrane</keyword>
<evidence type="ECO:0008006" key="4">
    <source>
        <dbReference type="Google" id="ProtNLM"/>
    </source>
</evidence>
<sequence length="209" mass="23478">MNERPQPHRLKLLVSGAAFVILCLGLTLLLLPNPWAIVAGVALGAAGGAGAYGLMHGRELSLQQRATEVRSEQQELQKQLGSLDQTIRGRSQQLPPSTQGQLRMMVVGLEEIVERWSSLDRVPEHQEGVRRTVERQLPQTLEVFLQLPDAEKPQHASEFKSQVSLLAEAVAKTRDRVVRQDLHALRTNRWLLEESLTDTDEKRFRDQGL</sequence>
<keyword evidence="3" id="KW-1185">Reference proteome</keyword>
<dbReference type="RefSeq" id="WP_188685510.1">
    <property type="nucleotide sequence ID" value="NZ_BMIS01000010.1"/>
</dbReference>
<reference evidence="2" key="1">
    <citation type="journal article" date="2014" name="Int. J. Syst. Evol. Microbiol.">
        <title>Complete genome sequence of Corynebacterium casei LMG S-19264T (=DSM 44701T), isolated from a smear-ripened cheese.</title>
        <authorList>
            <consortium name="US DOE Joint Genome Institute (JGI-PGF)"/>
            <person name="Walter F."/>
            <person name="Albersmeier A."/>
            <person name="Kalinowski J."/>
            <person name="Ruckert C."/>
        </authorList>
    </citation>
    <scope>NUCLEOTIDE SEQUENCE</scope>
    <source>
        <strain evidence="2">CGMCC 1.15388</strain>
    </source>
</reference>
<evidence type="ECO:0000313" key="2">
    <source>
        <dbReference type="EMBL" id="GGE73743.1"/>
    </source>
</evidence>
<dbReference type="AlphaFoldDB" id="A0A917EQN3"/>
<evidence type="ECO:0000256" key="1">
    <source>
        <dbReference type="SAM" id="Phobius"/>
    </source>
</evidence>
<organism evidence="2 3">
    <name type="scientific">Nesterenkonia cremea</name>
    <dbReference type="NCBI Taxonomy" id="1882340"/>
    <lineage>
        <taxon>Bacteria</taxon>
        <taxon>Bacillati</taxon>
        <taxon>Actinomycetota</taxon>
        <taxon>Actinomycetes</taxon>
        <taxon>Micrococcales</taxon>
        <taxon>Micrococcaceae</taxon>
        <taxon>Nesterenkonia</taxon>
    </lineage>
</organism>
<feature type="transmembrane region" description="Helical" evidence="1">
    <location>
        <begin position="37"/>
        <end position="55"/>
    </location>
</feature>
<gene>
    <name evidence="2" type="ORF">GCM10011401_21210</name>
</gene>
<name>A0A917EQN3_9MICC</name>
<proteinExistence type="predicted"/>
<reference evidence="2" key="2">
    <citation type="submission" date="2020-09" db="EMBL/GenBank/DDBJ databases">
        <authorList>
            <person name="Sun Q."/>
            <person name="Zhou Y."/>
        </authorList>
    </citation>
    <scope>NUCLEOTIDE SEQUENCE</scope>
    <source>
        <strain evidence="2">CGMCC 1.15388</strain>
    </source>
</reference>
<evidence type="ECO:0000313" key="3">
    <source>
        <dbReference type="Proteomes" id="UP000633136"/>
    </source>
</evidence>
<feature type="transmembrane region" description="Helical" evidence="1">
    <location>
        <begin position="12"/>
        <end position="31"/>
    </location>
</feature>
<dbReference type="EMBL" id="BMIS01000010">
    <property type="protein sequence ID" value="GGE73743.1"/>
    <property type="molecule type" value="Genomic_DNA"/>
</dbReference>
<keyword evidence="1" id="KW-0472">Membrane</keyword>
<protein>
    <recommendedName>
        <fullName evidence="4">5-bromo-4-chloroindolyl phosphate hydrolysis protein</fullName>
    </recommendedName>
</protein>
<comment type="caution">
    <text evidence="2">The sequence shown here is derived from an EMBL/GenBank/DDBJ whole genome shotgun (WGS) entry which is preliminary data.</text>
</comment>
<accession>A0A917EQN3</accession>
<dbReference type="Proteomes" id="UP000633136">
    <property type="component" value="Unassembled WGS sequence"/>
</dbReference>
<keyword evidence="1" id="KW-1133">Transmembrane helix</keyword>